<reference evidence="1" key="1">
    <citation type="journal article" date="2015" name="Nature">
        <title>Complex archaea that bridge the gap between prokaryotes and eukaryotes.</title>
        <authorList>
            <person name="Spang A."/>
            <person name="Saw J.H."/>
            <person name="Jorgensen S.L."/>
            <person name="Zaremba-Niedzwiedzka K."/>
            <person name="Martijn J."/>
            <person name="Lind A.E."/>
            <person name="van Eijk R."/>
            <person name="Schleper C."/>
            <person name="Guy L."/>
            <person name="Ettema T.J."/>
        </authorList>
    </citation>
    <scope>NUCLEOTIDE SEQUENCE</scope>
</reference>
<gene>
    <name evidence="1" type="ORF">LCGC14_3025170</name>
</gene>
<dbReference type="AlphaFoldDB" id="A0A0F8WU11"/>
<protein>
    <recommendedName>
        <fullName evidence="2">FCP1 homology domain-containing protein</fullName>
    </recommendedName>
</protein>
<dbReference type="Gene3D" id="3.40.50.1000">
    <property type="entry name" value="HAD superfamily/HAD-like"/>
    <property type="match status" value="1"/>
</dbReference>
<dbReference type="EMBL" id="LAZR01063009">
    <property type="protein sequence ID" value="KKK60357.1"/>
    <property type="molecule type" value="Genomic_DNA"/>
</dbReference>
<dbReference type="SUPFAM" id="SSF56784">
    <property type="entry name" value="HAD-like"/>
    <property type="match status" value="1"/>
</dbReference>
<evidence type="ECO:0008006" key="2">
    <source>
        <dbReference type="Google" id="ProtNLM"/>
    </source>
</evidence>
<proteinExistence type="predicted"/>
<dbReference type="InterPro" id="IPR036412">
    <property type="entry name" value="HAD-like_sf"/>
</dbReference>
<sequence>MSKPILCLDFDGVLHSYTSGWRGAAIIPDKPVPGAIEFLNEATGEFDVHIFSSRSNQEGGIKAMRLWLKVVTYETFGVSPSWLDLIKWPTEKPPAHVTIDDRAITFTGEWPSIEDLKDFKPWNKK</sequence>
<comment type="caution">
    <text evidence="1">The sequence shown here is derived from an EMBL/GenBank/DDBJ whole genome shotgun (WGS) entry which is preliminary data.</text>
</comment>
<organism evidence="1">
    <name type="scientific">marine sediment metagenome</name>
    <dbReference type="NCBI Taxonomy" id="412755"/>
    <lineage>
        <taxon>unclassified sequences</taxon>
        <taxon>metagenomes</taxon>
        <taxon>ecological metagenomes</taxon>
    </lineage>
</organism>
<accession>A0A0F8WU11</accession>
<name>A0A0F8WU11_9ZZZZ</name>
<dbReference type="InterPro" id="IPR023214">
    <property type="entry name" value="HAD_sf"/>
</dbReference>
<evidence type="ECO:0000313" key="1">
    <source>
        <dbReference type="EMBL" id="KKK60357.1"/>
    </source>
</evidence>